<dbReference type="KEGG" id="geo:Geob_0997"/>
<protein>
    <submittedName>
        <fullName evidence="2">Uncharacterized protein</fullName>
    </submittedName>
</protein>
<evidence type="ECO:0000313" key="3">
    <source>
        <dbReference type="Proteomes" id="UP000007721"/>
    </source>
</evidence>
<dbReference type="RefSeq" id="WP_012646088.1">
    <property type="nucleotide sequence ID" value="NC_011979.1"/>
</dbReference>
<feature type="transmembrane region" description="Helical" evidence="1">
    <location>
        <begin position="123"/>
        <end position="142"/>
    </location>
</feature>
<dbReference type="HOGENOM" id="CLU_141445_0_0_7"/>
<gene>
    <name evidence="2" type="ordered locus">Geob_0997</name>
</gene>
<evidence type="ECO:0000256" key="1">
    <source>
        <dbReference type="SAM" id="Phobius"/>
    </source>
</evidence>
<keyword evidence="3" id="KW-1185">Reference proteome</keyword>
<organism evidence="2 3">
    <name type="scientific">Geotalea daltonii (strain DSM 22248 / JCM 15807 / FRC-32)</name>
    <name type="common">Geobacter daltonii</name>
    <dbReference type="NCBI Taxonomy" id="316067"/>
    <lineage>
        <taxon>Bacteria</taxon>
        <taxon>Pseudomonadati</taxon>
        <taxon>Thermodesulfobacteriota</taxon>
        <taxon>Desulfuromonadia</taxon>
        <taxon>Geobacterales</taxon>
        <taxon>Geobacteraceae</taxon>
        <taxon>Geotalea</taxon>
    </lineage>
</organism>
<dbReference type="STRING" id="316067.Geob_0997"/>
<dbReference type="EMBL" id="CP001390">
    <property type="protein sequence ID" value="ACM19359.1"/>
    <property type="molecule type" value="Genomic_DNA"/>
</dbReference>
<feature type="transmembrane region" description="Helical" evidence="1">
    <location>
        <begin position="91"/>
        <end position="111"/>
    </location>
</feature>
<dbReference type="eggNOG" id="ENOG5033N2R">
    <property type="taxonomic scope" value="Bacteria"/>
</dbReference>
<dbReference type="AlphaFoldDB" id="B9M2I0"/>
<evidence type="ECO:0000313" key="2">
    <source>
        <dbReference type="EMBL" id="ACM19359.1"/>
    </source>
</evidence>
<feature type="transmembrane region" description="Helical" evidence="1">
    <location>
        <begin position="25"/>
        <end position="43"/>
    </location>
</feature>
<dbReference type="Proteomes" id="UP000007721">
    <property type="component" value="Chromosome"/>
</dbReference>
<keyword evidence="1" id="KW-0472">Membrane</keyword>
<reference evidence="2 3" key="1">
    <citation type="submission" date="2009-01" db="EMBL/GenBank/DDBJ databases">
        <title>Complete sequence of Geobacter sp. FRC-32.</title>
        <authorList>
            <consortium name="US DOE Joint Genome Institute"/>
            <person name="Lucas S."/>
            <person name="Copeland A."/>
            <person name="Lapidus A."/>
            <person name="Glavina del Rio T."/>
            <person name="Dalin E."/>
            <person name="Tice H."/>
            <person name="Bruce D."/>
            <person name="Goodwin L."/>
            <person name="Pitluck S."/>
            <person name="Saunders E."/>
            <person name="Brettin T."/>
            <person name="Detter J.C."/>
            <person name="Han C."/>
            <person name="Larimer F."/>
            <person name="Land M."/>
            <person name="Hauser L."/>
            <person name="Kyrpides N."/>
            <person name="Ovchinnikova G."/>
            <person name="Kostka J."/>
            <person name="Richardson P."/>
        </authorList>
    </citation>
    <scope>NUCLEOTIDE SEQUENCE [LARGE SCALE GENOMIC DNA]</scope>
    <source>
        <strain evidence="3">DSM 22248 / JCM 15807 / FRC-32</strain>
    </source>
</reference>
<keyword evidence="1" id="KW-1133">Transmembrane helix</keyword>
<feature type="transmembrane region" description="Helical" evidence="1">
    <location>
        <begin position="49"/>
        <end position="71"/>
    </location>
</feature>
<sequence>MYFWKTRLLEEDLKRNSINETGFKNYYMGTSVLTTICFYLAMLQPPENMQALATESLVTLIITIVGINAAFKANGGGTGSRFIEKAVSLSFPLLIKVMVAGLVVGVVIGVLEMAGTSKFQLEWGTTISIIAIEAVFYWRLVAHIKRTA</sequence>
<accession>B9M2I0</accession>
<keyword evidence="1" id="KW-0812">Transmembrane</keyword>
<name>B9M2I0_GEODF</name>
<proteinExistence type="predicted"/>